<feature type="transmembrane region" description="Helical" evidence="1">
    <location>
        <begin position="175"/>
        <end position="195"/>
    </location>
</feature>
<protein>
    <recommendedName>
        <fullName evidence="4">Tetratricopeptide repeat protein</fullName>
    </recommendedName>
</protein>
<accession>A0A7W7FQS1</accession>
<dbReference type="RefSeq" id="WP_185000566.1">
    <property type="nucleotide sequence ID" value="NZ_BAAAUI010000003.1"/>
</dbReference>
<evidence type="ECO:0000313" key="2">
    <source>
        <dbReference type="EMBL" id="MBB4674437.1"/>
    </source>
</evidence>
<keyword evidence="1" id="KW-0812">Transmembrane</keyword>
<dbReference type="EMBL" id="JACHMH010000001">
    <property type="protein sequence ID" value="MBB4674437.1"/>
    <property type="molecule type" value="Genomic_DNA"/>
</dbReference>
<reference evidence="2 3" key="1">
    <citation type="submission" date="2020-08" db="EMBL/GenBank/DDBJ databases">
        <title>Sequencing the genomes of 1000 actinobacteria strains.</title>
        <authorList>
            <person name="Klenk H.-P."/>
        </authorList>
    </citation>
    <scope>NUCLEOTIDE SEQUENCE [LARGE SCALE GENOMIC DNA]</scope>
    <source>
        <strain evidence="2 3">DSM 44230</strain>
    </source>
</reference>
<keyword evidence="1" id="KW-1133">Transmembrane helix</keyword>
<proteinExistence type="predicted"/>
<dbReference type="InterPro" id="IPR011990">
    <property type="entry name" value="TPR-like_helical_dom_sf"/>
</dbReference>
<dbReference type="AlphaFoldDB" id="A0A7W7FQS1"/>
<dbReference type="SUPFAM" id="SSF48452">
    <property type="entry name" value="TPR-like"/>
    <property type="match status" value="1"/>
</dbReference>
<evidence type="ECO:0008006" key="4">
    <source>
        <dbReference type="Google" id="ProtNLM"/>
    </source>
</evidence>
<evidence type="ECO:0000256" key="1">
    <source>
        <dbReference type="SAM" id="Phobius"/>
    </source>
</evidence>
<name>A0A7W7FQS1_9PSEU</name>
<keyword evidence="1" id="KW-0472">Membrane</keyword>
<dbReference type="Proteomes" id="UP000533598">
    <property type="component" value="Unassembled WGS sequence"/>
</dbReference>
<evidence type="ECO:0000313" key="3">
    <source>
        <dbReference type="Proteomes" id="UP000533598"/>
    </source>
</evidence>
<sequence length="240" mass="25488">MTTEVQPDRLRTIVRSKWRPDGSADSPALAQVLAADELAMAGDHAGALTGYRTALAKDPGCEVAALGEVVALLATGATQPALSIMESRFARQHGDPVTRFHLGLALWAHSLDVRAHTRGGAPMIISRSQAATCRALAERIIGLGLTDPPLTQAAAALRAEAEAGESWVWSPGVRYAPVIVGLGVSLLLLVLGIWAEEVGPLVLGGLLGAITLFLHVLLNRRQRLELRGRRYARLLTHKGA</sequence>
<comment type="caution">
    <text evidence="2">The sequence shown here is derived from an EMBL/GenBank/DDBJ whole genome shotgun (WGS) entry which is preliminary data.</text>
</comment>
<organism evidence="2 3">
    <name type="scientific">Crossiella cryophila</name>
    <dbReference type="NCBI Taxonomy" id="43355"/>
    <lineage>
        <taxon>Bacteria</taxon>
        <taxon>Bacillati</taxon>
        <taxon>Actinomycetota</taxon>
        <taxon>Actinomycetes</taxon>
        <taxon>Pseudonocardiales</taxon>
        <taxon>Pseudonocardiaceae</taxon>
        <taxon>Crossiella</taxon>
    </lineage>
</organism>
<feature type="transmembrane region" description="Helical" evidence="1">
    <location>
        <begin position="201"/>
        <end position="218"/>
    </location>
</feature>
<gene>
    <name evidence="2" type="ORF">HNR67_000555</name>
</gene>
<keyword evidence="3" id="KW-1185">Reference proteome</keyword>